<sequence>MAEEQVFVSHAPSDLDLVQELFSTVQNLHLDIHIALEQIEPGRNRQDLEGRLTNSDLLVVVLTEASATNRWVNQEIGYAVAKGIPILPLSADGVELGGYLQRHEEVSLDPDEMEVTVFNLLARLRSELAPLGTLSTPNWFVRFPCNFENCGTTVTLDVEEIQKKLWQMFEHNQALVAGCEECDAQYFFNPATLGYVRREDPV</sequence>
<dbReference type="RefSeq" id="WP_089731392.1">
    <property type="nucleotide sequence ID" value="NZ_FNIA01000002.1"/>
</dbReference>
<accession>A0A1G9T636</accession>
<protein>
    <submittedName>
        <fullName evidence="2">TIR domain-containing protein</fullName>
    </submittedName>
</protein>
<evidence type="ECO:0000313" key="3">
    <source>
        <dbReference type="Proteomes" id="UP000199370"/>
    </source>
</evidence>
<keyword evidence="3" id="KW-1185">Reference proteome</keyword>
<proteinExistence type="predicted"/>
<gene>
    <name evidence="2" type="ORF">SAMN05192554_102159</name>
</gene>
<name>A0A1G9T636_9EURY</name>
<reference evidence="2 3" key="1">
    <citation type="submission" date="2016-10" db="EMBL/GenBank/DDBJ databases">
        <authorList>
            <person name="de Groot N.N."/>
        </authorList>
    </citation>
    <scope>NUCLEOTIDE SEQUENCE [LARGE SCALE GENOMIC DNA]</scope>
    <source>
        <strain evidence="3">EB21,IBRC-M 10013,KCTC 4048</strain>
    </source>
</reference>
<dbReference type="OrthoDB" id="240616at2157"/>
<evidence type="ECO:0000313" key="2">
    <source>
        <dbReference type="EMBL" id="SDM43189.1"/>
    </source>
</evidence>
<dbReference type="AlphaFoldDB" id="A0A1G9T636"/>
<dbReference type="EMBL" id="FNIA01000002">
    <property type="protein sequence ID" value="SDM43189.1"/>
    <property type="molecule type" value="Genomic_DNA"/>
</dbReference>
<dbReference type="InterPro" id="IPR035897">
    <property type="entry name" value="Toll_tir_struct_dom_sf"/>
</dbReference>
<dbReference type="Pfam" id="PF13676">
    <property type="entry name" value="TIR_2"/>
    <property type="match status" value="1"/>
</dbReference>
<dbReference type="STRING" id="996166.SAMN05192554_102159"/>
<dbReference type="GO" id="GO:0007165">
    <property type="term" value="P:signal transduction"/>
    <property type="evidence" value="ECO:0007669"/>
    <property type="project" value="InterPro"/>
</dbReference>
<feature type="domain" description="TIR" evidence="1">
    <location>
        <begin position="6"/>
        <end position="93"/>
    </location>
</feature>
<evidence type="ECO:0000259" key="1">
    <source>
        <dbReference type="Pfam" id="PF13676"/>
    </source>
</evidence>
<dbReference type="SUPFAM" id="SSF52200">
    <property type="entry name" value="Toll/Interleukin receptor TIR domain"/>
    <property type="match status" value="1"/>
</dbReference>
<dbReference type="Gene3D" id="3.40.50.10140">
    <property type="entry name" value="Toll/interleukin-1 receptor homology (TIR) domain"/>
    <property type="match status" value="1"/>
</dbReference>
<organism evidence="2 3">
    <name type="scientific">Haloarchaeobius iranensis</name>
    <dbReference type="NCBI Taxonomy" id="996166"/>
    <lineage>
        <taxon>Archaea</taxon>
        <taxon>Methanobacteriati</taxon>
        <taxon>Methanobacteriota</taxon>
        <taxon>Stenosarchaea group</taxon>
        <taxon>Halobacteria</taxon>
        <taxon>Halobacteriales</taxon>
        <taxon>Halorubellaceae</taxon>
        <taxon>Haloarchaeobius</taxon>
    </lineage>
</organism>
<dbReference type="Proteomes" id="UP000199370">
    <property type="component" value="Unassembled WGS sequence"/>
</dbReference>
<dbReference type="InterPro" id="IPR000157">
    <property type="entry name" value="TIR_dom"/>
</dbReference>